<protein>
    <recommendedName>
        <fullName evidence="1">F-box domain-containing protein</fullName>
    </recommendedName>
</protein>
<dbReference type="SMART" id="SM00256">
    <property type="entry name" value="FBOX"/>
    <property type="match status" value="1"/>
</dbReference>
<evidence type="ECO:0000259" key="1">
    <source>
        <dbReference type="PROSITE" id="PS50181"/>
    </source>
</evidence>
<comment type="caution">
    <text evidence="2">The sequence shown here is derived from an EMBL/GenBank/DDBJ whole genome shotgun (WGS) entry which is preliminary data.</text>
</comment>
<dbReference type="GeneID" id="72009835"/>
<dbReference type="Proteomes" id="UP000814176">
    <property type="component" value="Unassembled WGS sequence"/>
</dbReference>
<dbReference type="InterPro" id="IPR036047">
    <property type="entry name" value="F-box-like_dom_sf"/>
</dbReference>
<reference evidence="2 3" key="1">
    <citation type="journal article" date="2021" name="Environ. Microbiol.">
        <title>Gene family expansions and transcriptome signatures uncover fungal adaptations to wood decay.</title>
        <authorList>
            <person name="Hage H."/>
            <person name="Miyauchi S."/>
            <person name="Viragh M."/>
            <person name="Drula E."/>
            <person name="Min B."/>
            <person name="Chaduli D."/>
            <person name="Navarro D."/>
            <person name="Favel A."/>
            <person name="Norest M."/>
            <person name="Lesage-Meessen L."/>
            <person name="Balint B."/>
            <person name="Merenyi Z."/>
            <person name="de Eugenio L."/>
            <person name="Morin E."/>
            <person name="Martinez A.T."/>
            <person name="Baldrian P."/>
            <person name="Stursova M."/>
            <person name="Martinez M.J."/>
            <person name="Novotny C."/>
            <person name="Magnuson J.K."/>
            <person name="Spatafora J.W."/>
            <person name="Maurice S."/>
            <person name="Pangilinan J."/>
            <person name="Andreopoulos W."/>
            <person name="LaButti K."/>
            <person name="Hundley H."/>
            <person name="Na H."/>
            <person name="Kuo A."/>
            <person name="Barry K."/>
            <person name="Lipzen A."/>
            <person name="Henrissat B."/>
            <person name="Riley R."/>
            <person name="Ahrendt S."/>
            <person name="Nagy L.G."/>
            <person name="Grigoriev I.V."/>
            <person name="Martin F."/>
            <person name="Rosso M.N."/>
        </authorList>
    </citation>
    <scope>NUCLEOTIDE SEQUENCE [LARGE SCALE GENOMIC DNA]</scope>
    <source>
        <strain evidence="2 3">CIRM-BRFM 1785</strain>
    </source>
</reference>
<name>A0ABQ8K2Y5_9APHY</name>
<evidence type="ECO:0000313" key="3">
    <source>
        <dbReference type="Proteomes" id="UP000814176"/>
    </source>
</evidence>
<dbReference type="Pfam" id="PF00646">
    <property type="entry name" value="F-box"/>
    <property type="match status" value="1"/>
</dbReference>
<dbReference type="InterPro" id="IPR001810">
    <property type="entry name" value="F-box_dom"/>
</dbReference>
<evidence type="ECO:0000313" key="2">
    <source>
        <dbReference type="EMBL" id="KAH9831200.1"/>
    </source>
</evidence>
<accession>A0ABQ8K2Y5</accession>
<proteinExistence type="predicted"/>
<dbReference type="PROSITE" id="PS50181">
    <property type="entry name" value="FBOX"/>
    <property type="match status" value="1"/>
</dbReference>
<dbReference type="SUPFAM" id="SSF81383">
    <property type="entry name" value="F-box domain"/>
    <property type="match status" value="1"/>
</dbReference>
<dbReference type="RefSeq" id="XP_047774361.1">
    <property type="nucleotide sequence ID" value="XM_047929103.1"/>
</dbReference>
<dbReference type="EMBL" id="JADCUA010000027">
    <property type="protein sequence ID" value="KAH9831200.1"/>
    <property type="molecule type" value="Genomic_DNA"/>
</dbReference>
<keyword evidence="3" id="KW-1185">Reference proteome</keyword>
<organism evidence="2 3">
    <name type="scientific">Rhodofomes roseus</name>
    <dbReference type="NCBI Taxonomy" id="34475"/>
    <lineage>
        <taxon>Eukaryota</taxon>
        <taxon>Fungi</taxon>
        <taxon>Dikarya</taxon>
        <taxon>Basidiomycota</taxon>
        <taxon>Agaricomycotina</taxon>
        <taxon>Agaricomycetes</taxon>
        <taxon>Polyporales</taxon>
        <taxon>Rhodofomes</taxon>
    </lineage>
</organism>
<feature type="domain" description="F-box" evidence="1">
    <location>
        <begin position="9"/>
        <end position="55"/>
    </location>
</feature>
<sequence>MMDVMRMPSPALLSLPTELIVRILAHLPCPVLLTFRSTSRFCRALIDADTSLQYAIELCATGAVDNPASRYVLADRLRILKERESAWQRMEFSRVAQIQVPHNPSSIYDLTGGMFLLGESYSRILPTWRPTDAARYLNLRAALKNSENATVLDGPWARIDVNAKIMDVGIAAQEHDLIAIVTYTYIEVNEFLAELKIHLVKLSTGGHHPAASQPVIQVPRMPFLPGNCSVSIEIVGDTLGVLFNLSRFLHGAGMTPIIAFYLYDWKTGKLKSTRTANSPHYNAFCFLSPDVIVLPNVTTHALELCSIADQEGESAEPAPLQTLCTLGLPRAAPSTLFHRIWCRAEPNALATRNSTFADAPFFTDPARAVIIFNVVAQDMTHGTLHYLSLVVHRSSLLARLAQCVSPRSANTTPTTPTAPGLQPPRVEWPAWGPPACLWLDGDGLAIRWITVTCGQRFVVMSRESPAPIQIYDFNPRAGARRTQAARAQGRLVHETTERDVDVDAKSGARTVFVRRATLLSTIFEEPVRSEMPYMITETGEWYDYESVMMDEGVLIGVEQLDEETDNIGSLVLHAVGPVA</sequence>
<gene>
    <name evidence="2" type="ORF">C8Q71DRAFT_910851</name>
</gene>